<dbReference type="GO" id="GO:0005576">
    <property type="term" value="C:extracellular region"/>
    <property type="evidence" value="ECO:0007669"/>
    <property type="project" value="InterPro"/>
</dbReference>
<evidence type="ECO:0000256" key="1">
    <source>
        <dbReference type="ARBA" id="ARBA00022729"/>
    </source>
</evidence>
<dbReference type="AlphaFoldDB" id="A0A067CXE8"/>
<proteinExistence type="predicted"/>
<dbReference type="OrthoDB" id="69328at2759"/>
<sequence length="158" mass="16850">MRTVALLAELAMPIAAVSLAATPPCSENWSQCNGQNWPFGVCCKDASFVCNKKNDYLSLCEPKKKAEMAADAAEINVWGQCGGNGFSGNYRCADGSTCIKVNDAYSQCQPTPPSANEIATWGQCGGSNNNFKANGKTCRGADTCKVHNAYYSQCVPKK</sequence>
<feature type="signal peptide" evidence="2">
    <location>
        <begin position="1"/>
        <end position="16"/>
    </location>
</feature>
<dbReference type="GO" id="GO:0005975">
    <property type="term" value="P:carbohydrate metabolic process"/>
    <property type="evidence" value="ECO:0007669"/>
    <property type="project" value="InterPro"/>
</dbReference>
<dbReference type="Proteomes" id="UP000030745">
    <property type="component" value="Unassembled WGS sequence"/>
</dbReference>
<dbReference type="STRING" id="695850.A0A067CXE8"/>
<dbReference type="GeneID" id="24126758"/>
<dbReference type="RefSeq" id="XP_012198288.1">
    <property type="nucleotide sequence ID" value="XM_012342898.1"/>
</dbReference>
<evidence type="ECO:0000313" key="5">
    <source>
        <dbReference type="Proteomes" id="UP000030745"/>
    </source>
</evidence>
<dbReference type="EMBL" id="KK583199">
    <property type="protein sequence ID" value="KDO31166.1"/>
    <property type="molecule type" value="Genomic_DNA"/>
</dbReference>
<feature type="domain" description="CBM1" evidence="3">
    <location>
        <begin position="116"/>
        <end position="155"/>
    </location>
</feature>
<name>A0A067CXE8_SAPPC</name>
<organism evidence="4 5">
    <name type="scientific">Saprolegnia parasitica (strain CBS 223.65)</name>
    <dbReference type="NCBI Taxonomy" id="695850"/>
    <lineage>
        <taxon>Eukaryota</taxon>
        <taxon>Sar</taxon>
        <taxon>Stramenopiles</taxon>
        <taxon>Oomycota</taxon>
        <taxon>Saprolegniomycetes</taxon>
        <taxon>Saprolegniales</taxon>
        <taxon>Saprolegniaceae</taxon>
        <taxon>Saprolegnia</taxon>
    </lineage>
</organism>
<dbReference type="KEGG" id="spar:SPRG_04305"/>
<evidence type="ECO:0000313" key="4">
    <source>
        <dbReference type="EMBL" id="KDO31166.1"/>
    </source>
</evidence>
<reference evidence="4 5" key="1">
    <citation type="journal article" date="2013" name="PLoS Genet.">
        <title>Distinctive expansion of potential virulence genes in the genome of the oomycete fish pathogen Saprolegnia parasitica.</title>
        <authorList>
            <person name="Jiang R.H."/>
            <person name="de Bruijn I."/>
            <person name="Haas B.J."/>
            <person name="Belmonte R."/>
            <person name="Lobach L."/>
            <person name="Christie J."/>
            <person name="van den Ackerveken G."/>
            <person name="Bottin A."/>
            <person name="Bulone V."/>
            <person name="Diaz-Moreno S.M."/>
            <person name="Dumas B."/>
            <person name="Fan L."/>
            <person name="Gaulin E."/>
            <person name="Govers F."/>
            <person name="Grenville-Briggs L.J."/>
            <person name="Horner N.R."/>
            <person name="Levin J.Z."/>
            <person name="Mammella M."/>
            <person name="Meijer H.J."/>
            <person name="Morris P."/>
            <person name="Nusbaum C."/>
            <person name="Oome S."/>
            <person name="Phillips A.J."/>
            <person name="van Rooyen D."/>
            <person name="Rzeszutek E."/>
            <person name="Saraiva M."/>
            <person name="Secombes C.J."/>
            <person name="Seidl M.F."/>
            <person name="Snel B."/>
            <person name="Stassen J.H."/>
            <person name="Sykes S."/>
            <person name="Tripathy S."/>
            <person name="van den Berg H."/>
            <person name="Vega-Arreguin J.C."/>
            <person name="Wawra S."/>
            <person name="Young S.K."/>
            <person name="Zeng Q."/>
            <person name="Dieguez-Uribeondo J."/>
            <person name="Russ C."/>
            <person name="Tyler B.M."/>
            <person name="van West P."/>
        </authorList>
    </citation>
    <scope>NUCLEOTIDE SEQUENCE [LARGE SCALE GENOMIC DNA]</scope>
    <source>
        <strain evidence="4 5">CBS 223.65</strain>
    </source>
</reference>
<dbReference type="PROSITE" id="PS51164">
    <property type="entry name" value="CBM1_2"/>
    <property type="match status" value="2"/>
</dbReference>
<dbReference type="SUPFAM" id="SSF57180">
    <property type="entry name" value="Cellulose-binding domain"/>
    <property type="match status" value="2"/>
</dbReference>
<dbReference type="InterPro" id="IPR035971">
    <property type="entry name" value="CBD_sf"/>
</dbReference>
<feature type="domain" description="CBM1" evidence="3">
    <location>
        <begin position="73"/>
        <end position="109"/>
    </location>
</feature>
<dbReference type="InterPro" id="IPR000254">
    <property type="entry name" value="CBD"/>
</dbReference>
<evidence type="ECO:0000259" key="3">
    <source>
        <dbReference type="PROSITE" id="PS51164"/>
    </source>
</evidence>
<dbReference type="GO" id="GO:0030248">
    <property type="term" value="F:cellulose binding"/>
    <property type="evidence" value="ECO:0007669"/>
    <property type="project" value="InterPro"/>
</dbReference>
<dbReference type="OMA" id="PPCSENW"/>
<evidence type="ECO:0000256" key="2">
    <source>
        <dbReference type="SAM" id="SignalP"/>
    </source>
</evidence>
<keyword evidence="1 2" id="KW-0732">Signal</keyword>
<accession>A0A067CXE8</accession>
<feature type="chain" id="PRO_5001635008" description="CBM1 domain-containing protein" evidence="2">
    <location>
        <begin position="17"/>
        <end position="158"/>
    </location>
</feature>
<protein>
    <recommendedName>
        <fullName evidence="3">CBM1 domain-containing protein</fullName>
    </recommendedName>
</protein>
<dbReference type="Pfam" id="PF00734">
    <property type="entry name" value="CBM_1"/>
    <property type="match status" value="1"/>
</dbReference>
<gene>
    <name evidence="4" type="ORF">SPRG_04305</name>
</gene>
<dbReference type="VEuPathDB" id="FungiDB:SPRG_04305"/>
<dbReference type="SMART" id="SM00236">
    <property type="entry name" value="fCBD"/>
    <property type="match status" value="3"/>
</dbReference>
<keyword evidence="5" id="KW-1185">Reference proteome</keyword>